<dbReference type="CDD" id="cd22268">
    <property type="entry name" value="DPBB_RlpA-like"/>
    <property type="match status" value="1"/>
</dbReference>
<evidence type="ECO:0000256" key="3">
    <source>
        <dbReference type="HAMAP-Rule" id="MF_02071"/>
    </source>
</evidence>
<gene>
    <name evidence="3" type="primary">rlpA</name>
    <name evidence="6" type="ORF">HCT46_00485</name>
</gene>
<evidence type="ECO:0000256" key="4">
    <source>
        <dbReference type="RuleBase" id="RU003495"/>
    </source>
</evidence>
<keyword evidence="2 3" id="KW-0961">Cell wall biogenesis/degradation</keyword>
<dbReference type="SUPFAM" id="SSF110997">
    <property type="entry name" value="Sporulation related repeat"/>
    <property type="match status" value="1"/>
</dbReference>
<dbReference type="PANTHER" id="PTHR34183">
    <property type="entry name" value="ENDOLYTIC PEPTIDOGLYCAN TRANSGLYCOSYLASE RLPA"/>
    <property type="match status" value="1"/>
</dbReference>
<organism evidence="6 7">
    <name type="scientific">Entomospira nematocerorum</name>
    <dbReference type="NCBI Taxonomy" id="2719987"/>
    <lineage>
        <taxon>Bacteria</taxon>
        <taxon>Pseudomonadati</taxon>
        <taxon>Spirochaetota</taxon>
        <taxon>Spirochaetia</taxon>
        <taxon>Spirochaetales</taxon>
        <taxon>Spirochaetaceae</taxon>
        <taxon>Entomospira</taxon>
    </lineage>
</organism>
<dbReference type="GO" id="GO:0071555">
    <property type="term" value="P:cell wall organization"/>
    <property type="evidence" value="ECO:0007669"/>
    <property type="project" value="UniProtKB-KW"/>
</dbReference>
<protein>
    <recommendedName>
        <fullName evidence="3">Probable endolytic peptidoglycan transglycosylase RlpA</fullName>
        <ecNumber evidence="3">4.2.2.-</ecNumber>
    </recommendedName>
</protein>
<dbReference type="InterPro" id="IPR036908">
    <property type="entry name" value="RlpA-like_sf"/>
</dbReference>
<dbReference type="AlphaFoldDB" id="A0A968GDQ2"/>
<dbReference type="Gene3D" id="2.40.40.10">
    <property type="entry name" value="RlpA-like domain"/>
    <property type="match status" value="1"/>
</dbReference>
<name>A0A968GDQ2_9SPIO</name>
<evidence type="ECO:0000313" key="6">
    <source>
        <dbReference type="EMBL" id="NIZ46405.1"/>
    </source>
</evidence>
<evidence type="ECO:0000313" key="7">
    <source>
        <dbReference type="Proteomes" id="UP000752013"/>
    </source>
</evidence>
<evidence type="ECO:0000256" key="2">
    <source>
        <dbReference type="ARBA" id="ARBA00023316"/>
    </source>
</evidence>
<dbReference type="InterPro" id="IPR036680">
    <property type="entry name" value="SPOR-like_sf"/>
</dbReference>
<evidence type="ECO:0000259" key="5">
    <source>
        <dbReference type="Pfam" id="PF03330"/>
    </source>
</evidence>
<comment type="function">
    <text evidence="3">Lytic transglycosylase with a strong preference for naked glycan strands that lack stem peptides.</text>
</comment>
<sequence>MKYLHLLLWTLFSVGTLAAFEEVGLASWYGGKFQGRKTANGEIFDTYKISAAHKSLPFGTIVSVENLENGKKLDVRVNDRGPYIQGRIIDLSYAAAKELGILNQGIAQVKITAKAGTAELASLATIQVGAFKNIVYAKKMKDMLIEAGFTPYAIMTTSGLVRIEIKNIPKKEAESTVSQLKALGIQNPLIKT</sequence>
<proteinExistence type="inferred from homology"/>
<keyword evidence="1 3" id="KW-0456">Lyase</keyword>
<dbReference type="GO" id="GO:0000270">
    <property type="term" value="P:peptidoglycan metabolic process"/>
    <property type="evidence" value="ECO:0007669"/>
    <property type="project" value="UniProtKB-UniRule"/>
</dbReference>
<feature type="domain" description="RlpA-like protein double-psi beta-barrel" evidence="5">
    <location>
        <begin position="23"/>
        <end position="111"/>
    </location>
</feature>
<dbReference type="RefSeq" id="WP_167702874.1">
    <property type="nucleotide sequence ID" value="NZ_CP118168.1"/>
</dbReference>
<dbReference type="Gene3D" id="3.30.70.1070">
    <property type="entry name" value="Sporulation related repeat"/>
    <property type="match status" value="1"/>
</dbReference>
<dbReference type="Proteomes" id="UP000752013">
    <property type="component" value="Unassembled WGS sequence"/>
</dbReference>
<reference evidence="6" key="1">
    <citation type="submission" date="2020-03" db="EMBL/GenBank/DDBJ databases">
        <title>Spirochaetal bacteria isolated from arthropods constitute a novel genus Entomospira genus novum within the order Spirochaetales.</title>
        <authorList>
            <person name="Grana-Miraglia L."/>
            <person name="Sikutova S."/>
            <person name="Fingerle V."/>
            <person name="Sing A."/>
            <person name="Castillo-Ramirez S."/>
            <person name="Margos G."/>
            <person name="Rudolf I."/>
        </authorList>
    </citation>
    <scope>NUCLEOTIDE SEQUENCE</scope>
    <source>
        <strain evidence="6">BR208</strain>
    </source>
</reference>
<dbReference type="HAMAP" id="MF_02071">
    <property type="entry name" value="RlpA"/>
    <property type="match status" value="1"/>
</dbReference>
<accession>A0A968GDQ2</accession>
<dbReference type="EMBL" id="JAATLK010000001">
    <property type="protein sequence ID" value="NIZ46405.1"/>
    <property type="molecule type" value="Genomic_DNA"/>
</dbReference>
<comment type="similarity">
    <text evidence="3 4">Belongs to the RlpA family.</text>
</comment>
<dbReference type="PANTHER" id="PTHR34183:SF1">
    <property type="entry name" value="ENDOLYTIC PEPTIDOGLYCAN TRANSGLYCOSYLASE RLPA"/>
    <property type="match status" value="1"/>
</dbReference>
<dbReference type="SUPFAM" id="SSF50685">
    <property type="entry name" value="Barwin-like endoglucanases"/>
    <property type="match status" value="1"/>
</dbReference>
<dbReference type="GO" id="GO:0008932">
    <property type="term" value="F:lytic endotransglycosylase activity"/>
    <property type="evidence" value="ECO:0007669"/>
    <property type="project" value="UniProtKB-UniRule"/>
</dbReference>
<dbReference type="InterPro" id="IPR034718">
    <property type="entry name" value="RlpA"/>
</dbReference>
<comment type="caution">
    <text evidence="6">The sequence shown here is derived from an EMBL/GenBank/DDBJ whole genome shotgun (WGS) entry which is preliminary data.</text>
</comment>
<keyword evidence="7" id="KW-1185">Reference proteome</keyword>
<dbReference type="EC" id="4.2.2.-" evidence="3"/>
<evidence type="ECO:0000256" key="1">
    <source>
        <dbReference type="ARBA" id="ARBA00023239"/>
    </source>
</evidence>
<dbReference type="Pfam" id="PF03330">
    <property type="entry name" value="DPBB_1"/>
    <property type="match status" value="1"/>
</dbReference>
<dbReference type="GO" id="GO:0042834">
    <property type="term" value="F:peptidoglycan binding"/>
    <property type="evidence" value="ECO:0007669"/>
    <property type="project" value="InterPro"/>
</dbReference>
<dbReference type="InterPro" id="IPR009009">
    <property type="entry name" value="RlpA-like_DPBB"/>
</dbReference>
<dbReference type="InterPro" id="IPR012997">
    <property type="entry name" value="RplA"/>
</dbReference>
<dbReference type="NCBIfam" id="TIGR00413">
    <property type="entry name" value="rlpA"/>
    <property type="match status" value="1"/>
</dbReference>